<proteinExistence type="predicted"/>
<evidence type="ECO:0000313" key="2">
    <source>
        <dbReference type="Proteomes" id="UP000076079"/>
    </source>
</evidence>
<sequence>MLARPYRLIAVVLSLVLLSTLGMRATEVQPVFDLSGPRSGPFPSDLFTVADATQLTGLRVNLPKPDCQERPSDCEDLDVINTLDGFNVQPRLSIPFTGEIDPRSVTSETVFLLELACPRDPSGGDACDEGPAPRRVGVDQVVWDPATHSLHVESDALLKQHTRYALIVTRGVRSAAGGPVTAAPEFRGFRQTVAGAYKDSLLDAVRAARKSGVTADDIAVASVFTTQSVTAVLEKIRDQIKVSTPDPVDFNLVPGGGRAVFPLHEVAAVILTQQTRTAPAFTTASFGLADLRARPGAVGSVAFGKFAARDYRVHPGDYIAPIGTRTGTPSITGVNEIYFTLIVPAGTPPPDGWPVVIAGHGGGGNKEGFTLGVASPLAAHLAQRGMATIAINAPGHGFGGLGTLTVNRSDGTSVTFSAGGRGIDQNGDGLIEGREGIRAAQPRTIIDDADGFRQTVADLMQLVRQIETGVDLDGDSLSDLSRSRIYYVAQSLGGVYGAVFMAVEPNVSAGVLNAAGGPRTMRTLTTRGDRAVVGSFLGARAPSLINVPGVTHIEQVAVPLPPHYHENLPLRDAEAYSVHLADGAIETIQSPVTNASPGALDIQEQLDRTEWVMQSASPVAYAPYLRGAPLAGMQPKRLIVQFAKGDQTMPNPATTALLRAGELRDRATLYRHDLAFAENPALPRDPHGFMPVIGLFGAIARGAQEQIAVFFESDGQLTIHPEPARLFEVELTGRLPEGLHFVR</sequence>
<dbReference type="Gene3D" id="3.40.50.1820">
    <property type="entry name" value="alpha/beta hydrolase"/>
    <property type="match status" value="1"/>
</dbReference>
<name>A0A143PMZ2_LUTPR</name>
<accession>A0A143PMZ2</accession>
<dbReference type="OrthoDB" id="9768at2"/>
<reference evidence="1 2" key="1">
    <citation type="journal article" date="2016" name="Genome Announc.">
        <title>First Complete Genome Sequence of a Subdivision 6 Acidobacterium Strain.</title>
        <authorList>
            <person name="Huang S."/>
            <person name="Vieira S."/>
            <person name="Bunk B."/>
            <person name="Riedel T."/>
            <person name="Sproer C."/>
            <person name="Overmann J."/>
        </authorList>
    </citation>
    <scope>NUCLEOTIDE SEQUENCE [LARGE SCALE GENOMIC DNA]</scope>
    <source>
        <strain evidence="2">DSM 100886 HEG_-6_39</strain>
    </source>
</reference>
<dbReference type="SUPFAM" id="SSF53474">
    <property type="entry name" value="alpha/beta-Hydrolases"/>
    <property type="match status" value="1"/>
</dbReference>
<protein>
    <submittedName>
        <fullName evidence="1">Extracellular lipase, Pla-1/cef family</fullName>
    </submittedName>
</protein>
<reference evidence="2" key="2">
    <citation type="submission" date="2016-04" db="EMBL/GenBank/DDBJ databases">
        <title>First Complete Genome Sequence of a Subdivision 6 Acidobacterium.</title>
        <authorList>
            <person name="Huang S."/>
            <person name="Vieira S."/>
            <person name="Bunk B."/>
            <person name="Riedel T."/>
            <person name="Sproeer C."/>
            <person name="Overmann J."/>
        </authorList>
    </citation>
    <scope>NUCLEOTIDE SEQUENCE [LARGE SCALE GENOMIC DNA]</scope>
    <source>
        <strain evidence="2">DSM 100886 HEG_-6_39</strain>
    </source>
</reference>
<dbReference type="STRING" id="1855912.LuPra_02802"/>
<dbReference type="AlphaFoldDB" id="A0A143PMZ2"/>
<dbReference type="EMBL" id="CP015136">
    <property type="protein sequence ID" value="AMY09583.1"/>
    <property type="molecule type" value="Genomic_DNA"/>
</dbReference>
<organism evidence="1 2">
    <name type="scientific">Luteitalea pratensis</name>
    <dbReference type="NCBI Taxonomy" id="1855912"/>
    <lineage>
        <taxon>Bacteria</taxon>
        <taxon>Pseudomonadati</taxon>
        <taxon>Acidobacteriota</taxon>
        <taxon>Vicinamibacteria</taxon>
        <taxon>Vicinamibacterales</taxon>
        <taxon>Vicinamibacteraceae</taxon>
        <taxon>Luteitalea</taxon>
    </lineage>
</organism>
<evidence type="ECO:0000313" key="1">
    <source>
        <dbReference type="EMBL" id="AMY09583.1"/>
    </source>
</evidence>
<keyword evidence="2" id="KW-1185">Reference proteome</keyword>
<dbReference type="KEGG" id="abac:LuPra_02802"/>
<dbReference type="RefSeq" id="WP_110171322.1">
    <property type="nucleotide sequence ID" value="NZ_CP015136.1"/>
</dbReference>
<dbReference type="Proteomes" id="UP000076079">
    <property type="component" value="Chromosome"/>
</dbReference>
<dbReference type="InterPro" id="IPR029058">
    <property type="entry name" value="AB_hydrolase_fold"/>
</dbReference>
<gene>
    <name evidence="1" type="ORF">LuPra_02802</name>
</gene>